<organism evidence="4 5">
    <name type="scientific">Tribolium castaneum</name>
    <name type="common">Red flour beetle</name>
    <dbReference type="NCBI Taxonomy" id="7070"/>
    <lineage>
        <taxon>Eukaryota</taxon>
        <taxon>Metazoa</taxon>
        <taxon>Ecdysozoa</taxon>
        <taxon>Arthropoda</taxon>
        <taxon>Hexapoda</taxon>
        <taxon>Insecta</taxon>
        <taxon>Pterygota</taxon>
        <taxon>Neoptera</taxon>
        <taxon>Endopterygota</taxon>
        <taxon>Coleoptera</taxon>
        <taxon>Polyphaga</taxon>
        <taxon>Cucujiformia</taxon>
        <taxon>Tenebrionidae</taxon>
        <taxon>Tenebrionidae incertae sedis</taxon>
        <taxon>Tribolium</taxon>
    </lineage>
</organism>
<gene>
    <name evidence="4" type="primary">AUGUSTUS-3.0.2_12924</name>
    <name evidence="4" type="ORF">TcasGA2_TC012924</name>
</gene>
<reference evidence="4 5" key="2">
    <citation type="journal article" date="2010" name="Nucleic Acids Res.">
        <title>BeetleBase in 2010: revisions to provide comprehensive genomic information for Tribolium castaneum.</title>
        <authorList>
            <person name="Kim H.S."/>
            <person name="Murphy T."/>
            <person name="Xia J."/>
            <person name="Caragea D."/>
            <person name="Park Y."/>
            <person name="Beeman R.W."/>
            <person name="Lorenzen M.D."/>
            <person name="Butcher S."/>
            <person name="Manak J.R."/>
            <person name="Brown S.J."/>
        </authorList>
    </citation>
    <scope>GENOME REANNOTATION</scope>
    <source>
        <strain evidence="4 5">Georgia GA2</strain>
    </source>
</reference>
<reference evidence="4 5" key="1">
    <citation type="journal article" date="2008" name="Nature">
        <title>The genome of the model beetle and pest Tribolium castaneum.</title>
        <authorList>
            <consortium name="Tribolium Genome Sequencing Consortium"/>
            <person name="Richards S."/>
            <person name="Gibbs R.A."/>
            <person name="Weinstock G.M."/>
            <person name="Brown S.J."/>
            <person name="Denell R."/>
            <person name="Beeman R.W."/>
            <person name="Gibbs R."/>
            <person name="Beeman R.W."/>
            <person name="Brown S.J."/>
            <person name="Bucher G."/>
            <person name="Friedrich M."/>
            <person name="Grimmelikhuijzen C.J."/>
            <person name="Klingler M."/>
            <person name="Lorenzen M."/>
            <person name="Richards S."/>
            <person name="Roth S."/>
            <person name="Schroder R."/>
            <person name="Tautz D."/>
            <person name="Zdobnov E.M."/>
            <person name="Muzny D."/>
            <person name="Gibbs R.A."/>
            <person name="Weinstock G.M."/>
            <person name="Attaway T."/>
            <person name="Bell S."/>
            <person name="Buhay C.J."/>
            <person name="Chandrabose M.N."/>
            <person name="Chavez D."/>
            <person name="Clerk-Blankenburg K.P."/>
            <person name="Cree A."/>
            <person name="Dao M."/>
            <person name="Davis C."/>
            <person name="Chacko J."/>
            <person name="Dinh H."/>
            <person name="Dugan-Rocha S."/>
            <person name="Fowler G."/>
            <person name="Garner T.T."/>
            <person name="Garnes J."/>
            <person name="Gnirke A."/>
            <person name="Hawes A."/>
            <person name="Hernandez J."/>
            <person name="Hines S."/>
            <person name="Holder M."/>
            <person name="Hume J."/>
            <person name="Jhangiani S.N."/>
            <person name="Joshi V."/>
            <person name="Khan Z.M."/>
            <person name="Jackson L."/>
            <person name="Kovar C."/>
            <person name="Kowis A."/>
            <person name="Lee S."/>
            <person name="Lewis L.R."/>
            <person name="Margolis J."/>
            <person name="Morgan M."/>
            <person name="Nazareth L.V."/>
            <person name="Nguyen N."/>
            <person name="Okwuonu G."/>
            <person name="Parker D."/>
            <person name="Richards S."/>
            <person name="Ruiz S.J."/>
            <person name="Santibanez J."/>
            <person name="Savard J."/>
            <person name="Scherer S.E."/>
            <person name="Schneider B."/>
            <person name="Sodergren E."/>
            <person name="Tautz D."/>
            <person name="Vattahil S."/>
            <person name="Villasana D."/>
            <person name="White C.S."/>
            <person name="Wright R."/>
            <person name="Park Y."/>
            <person name="Beeman R.W."/>
            <person name="Lord J."/>
            <person name="Oppert B."/>
            <person name="Lorenzen M."/>
            <person name="Brown S."/>
            <person name="Wang L."/>
            <person name="Savard J."/>
            <person name="Tautz D."/>
            <person name="Richards S."/>
            <person name="Weinstock G."/>
            <person name="Gibbs R.A."/>
            <person name="Liu Y."/>
            <person name="Worley K."/>
            <person name="Weinstock G."/>
            <person name="Elsik C.G."/>
            <person name="Reese J.T."/>
            <person name="Elhaik E."/>
            <person name="Landan G."/>
            <person name="Graur D."/>
            <person name="Arensburger P."/>
            <person name="Atkinson P."/>
            <person name="Beeman R.W."/>
            <person name="Beidler J."/>
            <person name="Brown S.J."/>
            <person name="Demuth J.P."/>
            <person name="Drury D.W."/>
            <person name="Du Y.Z."/>
            <person name="Fujiwara H."/>
            <person name="Lorenzen M."/>
            <person name="Maselli V."/>
            <person name="Osanai M."/>
            <person name="Park Y."/>
            <person name="Robertson H.M."/>
            <person name="Tu Z."/>
            <person name="Wang J.J."/>
            <person name="Wang S."/>
            <person name="Richards S."/>
            <person name="Song H."/>
            <person name="Zhang L."/>
            <person name="Sodergren E."/>
            <person name="Werner D."/>
            <person name="Stanke M."/>
            <person name="Morgenstern B."/>
            <person name="Solovyev V."/>
            <person name="Kosarev P."/>
            <person name="Brown G."/>
            <person name="Chen H.C."/>
            <person name="Ermolaeva O."/>
            <person name="Hlavina W."/>
            <person name="Kapustin Y."/>
            <person name="Kiryutin B."/>
            <person name="Kitts P."/>
            <person name="Maglott D."/>
            <person name="Pruitt K."/>
            <person name="Sapojnikov V."/>
            <person name="Souvorov A."/>
            <person name="Mackey A.J."/>
            <person name="Waterhouse R.M."/>
            <person name="Wyder S."/>
            <person name="Zdobnov E.M."/>
            <person name="Zdobnov E.M."/>
            <person name="Wyder S."/>
            <person name="Kriventseva E.V."/>
            <person name="Kadowaki T."/>
            <person name="Bork P."/>
            <person name="Aranda M."/>
            <person name="Bao R."/>
            <person name="Beermann A."/>
            <person name="Berns N."/>
            <person name="Bolognesi R."/>
            <person name="Bonneton F."/>
            <person name="Bopp D."/>
            <person name="Brown S.J."/>
            <person name="Bucher G."/>
            <person name="Butts T."/>
            <person name="Chaumot A."/>
            <person name="Denell R.E."/>
            <person name="Ferrier D.E."/>
            <person name="Friedrich M."/>
            <person name="Gordon C.M."/>
            <person name="Jindra M."/>
            <person name="Klingler M."/>
            <person name="Lan Q."/>
            <person name="Lattorff H.M."/>
            <person name="Laudet V."/>
            <person name="von Levetsow C."/>
            <person name="Liu Z."/>
            <person name="Lutz R."/>
            <person name="Lynch J.A."/>
            <person name="da Fonseca R.N."/>
            <person name="Posnien N."/>
            <person name="Reuter R."/>
            <person name="Roth S."/>
            <person name="Savard J."/>
            <person name="Schinko J.B."/>
            <person name="Schmitt C."/>
            <person name="Schoppmeier M."/>
            <person name="Schroder R."/>
            <person name="Shippy T.D."/>
            <person name="Simonnet F."/>
            <person name="Marques-Souza H."/>
            <person name="Tautz D."/>
            <person name="Tomoyasu Y."/>
            <person name="Trauner J."/>
            <person name="Van der Zee M."/>
            <person name="Vervoort M."/>
            <person name="Wittkopp N."/>
            <person name="Wimmer E.A."/>
            <person name="Yang X."/>
            <person name="Jones A.K."/>
            <person name="Sattelle D.B."/>
            <person name="Ebert P.R."/>
            <person name="Nelson D."/>
            <person name="Scott J.G."/>
            <person name="Beeman R.W."/>
            <person name="Muthukrishnan S."/>
            <person name="Kramer K.J."/>
            <person name="Arakane Y."/>
            <person name="Beeman R.W."/>
            <person name="Zhu Q."/>
            <person name="Hogenkamp D."/>
            <person name="Dixit R."/>
            <person name="Oppert B."/>
            <person name="Jiang H."/>
            <person name="Zou Z."/>
            <person name="Marshall J."/>
            <person name="Elpidina E."/>
            <person name="Vinokurov K."/>
            <person name="Oppert C."/>
            <person name="Zou Z."/>
            <person name="Evans J."/>
            <person name="Lu Z."/>
            <person name="Zhao P."/>
            <person name="Sumathipala N."/>
            <person name="Altincicek B."/>
            <person name="Vilcinskas A."/>
            <person name="Williams M."/>
            <person name="Hultmark D."/>
            <person name="Hetru C."/>
            <person name="Jiang H."/>
            <person name="Grimmelikhuijzen C.J."/>
            <person name="Hauser F."/>
            <person name="Cazzamali G."/>
            <person name="Williamson M."/>
            <person name="Park Y."/>
            <person name="Li B."/>
            <person name="Tanaka Y."/>
            <person name="Predel R."/>
            <person name="Neupert S."/>
            <person name="Schachtner J."/>
            <person name="Verleyen P."/>
            <person name="Raible F."/>
            <person name="Bork P."/>
            <person name="Friedrich M."/>
            <person name="Walden K.K."/>
            <person name="Robertson H.M."/>
            <person name="Angeli S."/>
            <person name="Foret S."/>
            <person name="Bucher G."/>
            <person name="Schuetz S."/>
            <person name="Maleszka R."/>
            <person name="Wimmer E.A."/>
            <person name="Beeman R.W."/>
            <person name="Lorenzen M."/>
            <person name="Tomoyasu Y."/>
            <person name="Miller S.C."/>
            <person name="Grossmann D."/>
            <person name="Bucher G."/>
        </authorList>
    </citation>
    <scope>NUCLEOTIDE SEQUENCE [LARGE SCALE GENOMIC DNA]</scope>
    <source>
        <strain evidence="4 5">Georgia GA2</strain>
    </source>
</reference>
<evidence type="ECO:0000256" key="3">
    <source>
        <dbReference type="SAM" id="Phobius"/>
    </source>
</evidence>
<dbReference type="Proteomes" id="UP000007266">
    <property type="component" value="Linkage group 2"/>
</dbReference>
<protein>
    <submittedName>
        <fullName evidence="4">Uncharacterized protein</fullName>
    </submittedName>
</protein>
<keyword evidence="3" id="KW-1133">Transmembrane helix</keyword>
<feature type="transmembrane region" description="Helical" evidence="3">
    <location>
        <begin position="203"/>
        <end position="221"/>
    </location>
</feature>
<evidence type="ECO:0000256" key="1">
    <source>
        <dbReference type="ARBA" id="ARBA00004613"/>
    </source>
</evidence>
<proteinExistence type="predicted"/>
<keyword evidence="5" id="KW-1185">Reference proteome</keyword>
<name>D6WC14_TRICA</name>
<evidence type="ECO:0000256" key="2">
    <source>
        <dbReference type="ARBA" id="ARBA00022525"/>
    </source>
</evidence>
<dbReference type="eggNOG" id="KOG3017">
    <property type="taxonomic scope" value="Eukaryota"/>
</dbReference>
<evidence type="ECO:0000313" key="5">
    <source>
        <dbReference type="Proteomes" id="UP000007266"/>
    </source>
</evidence>
<accession>D6WC14</accession>
<sequence>MMAMSYSLELEYISRCYMRNAYTGIPAKCRTTSDGRSTGQVTGGVPGNNSGGHYFWIPQTFNDMLHEGIHMTEKLVDSYTLPPVGKQVSSYVEVIWSTFTQVGCARVYTPDPKKIKYLREFYYGFICTYASTLPQDMVKEVKCRHCQVYKKGTPCSECPENFKCNEKYTSLCGEIPPVPTDLPYDIDNKYPKPKKSSMAKKTFQMKILIFVTICSSFLLYLNH</sequence>
<keyword evidence="2" id="KW-0964">Secreted</keyword>
<dbReference type="InterPro" id="IPR035940">
    <property type="entry name" value="CAP_sf"/>
</dbReference>
<dbReference type="SUPFAM" id="SSF55797">
    <property type="entry name" value="PR-1-like"/>
    <property type="match status" value="1"/>
</dbReference>
<dbReference type="HOGENOM" id="CLU_061271_0_0_1"/>
<keyword evidence="3" id="KW-0812">Transmembrane</keyword>
<dbReference type="AlphaFoldDB" id="D6WC14"/>
<keyword evidence="3" id="KW-0472">Membrane</keyword>
<comment type="subcellular location">
    <subcellularLocation>
        <location evidence="1">Secreted</location>
    </subcellularLocation>
</comment>
<dbReference type="EMBL" id="KQ971309">
    <property type="protein sequence ID" value="EEZ99143.2"/>
    <property type="molecule type" value="Genomic_DNA"/>
</dbReference>
<dbReference type="Gene3D" id="3.40.33.10">
    <property type="entry name" value="CAP"/>
    <property type="match status" value="1"/>
</dbReference>
<evidence type="ECO:0000313" key="4">
    <source>
        <dbReference type="EMBL" id="EEZ99143.2"/>
    </source>
</evidence>